<feature type="non-terminal residue" evidence="1">
    <location>
        <position position="343"/>
    </location>
</feature>
<gene>
    <name evidence="1" type="ORF">FA95DRAFT_1460270</name>
</gene>
<accession>A0ACB8SCY4</accession>
<name>A0ACB8SCY4_9AGAM</name>
<feature type="non-terminal residue" evidence="1">
    <location>
        <position position="1"/>
    </location>
</feature>
<proteinExistence type="predicted"/>
<dbReference type="Proteomes" id="UP000814033">
    <property type="component" value="Unassembled WGS sequence"/>
</dbReference>
<protein>
    <submittedName>
        <fullName evidence="1">DnaJ-domain-containing protein</fullName>
    </submittedName>
</protein>
<evidence type="ECO:0000313" key="1">
    <source>
        <dbReference type="EMBL" id="KAI0054063.1"/>
    </source>
</evidence>
<reference evidence="1" key="2">
    <citation type="journal article" date="2022" name="New Phytol.">
        <title>Evolutionary transition to the ectomycorrhizal habit in the genomes of a hyperdiverse lineage of mushroom-forming fungi.</title>
        <authorList>
            <person name="Looney B."/>
            <person name="Miyauchi S."/>
            <person name="Morin E."/>
            <person name="Drula E."/>
            <person name="Courty P.E."/>
            <person name="Kohler A."/>
            <person name="Kuo A."/>
            <person name="LaButti K."/>
            <person name="Pangilinan J."/>
            <person name="Lipzen A."/>
            <person name="Riley R."/>
            <person name="Andreopoulos W."/>
            <person name="He G."/>
            <person name="Johnson J."/>
            <person name="Nolan M."/>
            <person name="Tritt A."/>
            <person name="Barry K.W."/>
            <person name="Grigoriev I.V."/>
            <person name="Nagy L.G."/>
            <person name="Hibbett D."/>
            <person name="Henrissat B."/>
            <person name="Matheny P.B."/>
            <person name="Labbe J."/>
            <person name="Martin F.M."/>
        </authorList>
    </citation>
    <scope>NUCLEOTIDE SEQUENCE</scope>
    <source>
        <strain evidence="1">FP105234-sp</strain>
    </source>
</reference>
<dbReference type="EMBL" id="MU275838">
    <property type="protein sequence ID" value="KAI0054063.1"/>
    <property type="molecule type" value="Genomic_DNA"/>
</dbReference>
<organism evidence="1 2">
    <name type="scientific">Auriscalpium vulgare</name>
    <dbReference type="NCBI Taxonomy" id="40419"/>
    <lineage>
        <taxon>Eukaryota</taxon>
        <taxon>Fungi</taxon>
        <taxon>Dikarya</taxon>
        <taxon>Basidiomycota</taxon>
        <taxon>Agaricomycotina</taxon>
        <taxon>Agaricomycetes</taxon>
        <taxon>Russulales</taxon>
        <taxon>Auriscalpiaceae</taxon>
        <taxon>Auriscalpium</taxon>
    </lineage>
</organism>
<evidence type="ECO:0000313" key="2">
    <source>
        <dbReference type="Proteomes" id="UP000814033"/>
    </source>
</evidence>
<keyword evidence="2" id="KW-1185">Reference proteome</keyword>
<sequence>NPTSLFFDDDESSDLYAVLNVTSDANPDDIKKAYRKLALVYHPDKHAKSGEDARATASHKFQQIGFAYTILSDEKKRQRYDRTGQTDEGLEMDAGEDGWEAYFEELFDSVTKEKLDEMKKEYQGSAEEIQDLKNAYAEANGSLDEIMNHIPHSTHLDEERFIVIVSGLIKSGDLPKLATWESSTKDEKAKLVRKKQADKEATEAEKLARELGVWDEFYGSGKAGPRKGKGRGRAKKAEDDEEEDTSALQALILKKKQNTSNFLDNLAEKYAEPKLKSRGKRKGGIDDEEAEESPKKKRRGAVAEAPEIDDAEFEKLQKKLFGEKASEGSSAKGKKAGKGRKAK</sequence>
<comment type="caution">
    <text evidence="1">The sequence shown here is derived from an EMBL/GenBank/DDBJ whole genome shotgun (WGS) entry which is preliminary data.</text>
</comment>
<reference evidence="1" key="1">
    <citation type="submission" date="2021-02" db="EMBL/GenBank/DDBJ databases">
        <authorList>
            <consortium name="DOE Joint Genome Institute"/>
            <person name="Ahrendt S."/>
            <person name="Looney B.P."/>
            <person name="Miyauchi S."/>
            <person name="Morin E."/>
            <person name="Drula E."/>
            <person name="Courty P.E."/>
            <person name="Chicoki N."/>
            <person name="Fauchery L."/>
            <person name="Kohler A."/>
            <person name="Kuo A."/>
            <person name="Labutti K."/>
            <person name="Pangilinan J."/>
            <person name="Lipzen A."/>
            <person name="Riley R."/>
            <person name="Andreopoulos W."/>
            <person name="He G."/>
            <person name="Johnson J."/>
            <person name="Barry K.W."/>
            <person name="Grigoriev I.V."/>
            <person name="Nagy L."/>
            <person name="Hibbett D."/>
            <person name="Henrissat B."/>
            <person name="Matheny P.B."/>
            <person name="Labbe J."/>
            <person name="Martin F."/>
        </authorList>
    </citation>
    <scope>NUCLEOTIDE SEQUENCE</scope>
    <source>
        <strain evidence="1">FP105234-sp</strain>
    </source>
</reference>